<dbReference type="EMBL" id="FOAG01000013">
    <property type="protein sequence ID" value="SEM12628.1"/>
    <property type="molecule type" value="Genomic_DNA"/>
</dbReference>
<dbReference type="InterPro" id="IPR050627">
    <property type="entry name" value="Nitroreductase/BluB"/>
</dbReference>
<evidence type="ECO:0000256" key="2">
    <source>
        <dbReference type="ARBA" id="ARBA00022643"/>
    </source>
</evidence>
<dbReference type="GO" id="GO:0016491">
    <property type="term" value="F:oxidoreductase activity"/>
    <property type="evidence" value="ECO:0007669"/>
    <property type="project" value="UniProtKB-KW"/>
</dbReference>
<gene>
    <name evidence="5" type="ORF">SAMN05443999_11354</name>
</gene>
<dbReference type="CDD" id="cd02136">
    <property type="entry name" value="PnbA_NfnB-like"/>
    <property type="match status" value="1"/>
</dbReference>
<evidence type="ECO:0000313" key="6">
    <source>
        <dbReference type="Proteomes" id="UP000199582"/>
    </source>
</evidence>
<keyword evidence="6" id="KW-1185">Reference proteome</keyword>
<name>A0A1H7VV34_9RHOB</name>
<dbReference type="Proteomes" id="UP000199582">
    <property type="component" value="Unassembled WGS sequence"/>
</dbReference>
<keyword evidence="1" id="KW-0285">Flavoprotein</keyword>
<protein>
    <submittedName>
        <fullName evidence="5">Nitroreductase</fullName>
    </submittedName>
</protein>
<proteinExistence type="predicted"/>
<dbReference type="SUPFAM" id="SSF55469">
    <property type="entry name" value="FMN-dependent nitroreductase-like"/>
    <property type="match status" value="1"/>
</dbReference>
<reference evidence="5 6" key="1">
    <citation type="submission" date="2016-10" db="EMBL/GenBank/DDBJ databases">
        <authorList>
            <person name="de Groot N.N."/>
        </authorList>
    </citation>
    <scope>NUCLEOTIDE SEQUENCE [LARGE SCALE GENOMIC DNA]</scope>
    <source>
        <strain evidence="5 6">DSM 100674</strain>
    </source>
</reference>
<dbReference type="InterPro" id="IPR000415">
    <property type="entry name" value="Nitroreductase-like"/>
</dbReference>
<dbReference type="Gene3D" id="3.40.109.10">
    <property type="entry name" value="NADH Oxidase"/>
    <property type="match status" value="1"/>
</dbReference>
<keyword evidence="2" id="KW-0288">FMN</keyword>
<feature type="domain" description="Nitroreductase" evidence="4">
    <location>
        <begin position="14"/>
        <end position="198"/>
    </location>
</feature>
<sequence>MTEHFPTLQTLLDTRYSCRAFLPDPVPDATIRQIVRAAGRAPSWCNAQPWQVTVTHGAETDRFRDALTHAVQNDTPRPDLPWPQSYPGAHGARRLECGLQLYEAVGIARADRAARARQSLENYRLFGAPHVAILHSEAELGPYGAMDTGGFVTAFALAATALGVGTIAQASVAAYAPMIRAHFGLPDNRLILCAISFGLPDPDHPANSFRTTRADLDEIYDPRG</sequence>
<evidence type="ECO:0000256" key="3">
    <source>
        <dbReference type="ARBA" id="ARBA00023002"/>
    </source>
</evidence>
<dbReference type="OrthoDB" id="9802510at2"/>
<dbReference type="PANTHER" id="PTHR23026:SF90">
    <property type="entry name" value="IODOTYROSINE DEIODINASE 1"/>
    <property type="match status" value="1"/>
</dbReference>
<dbReference type="PANTHER" id="PTHR23026">
    <property type="entry name" value="NADPH NITROREDUCTASE"/>
    <property type="match status" value="1"/>
</dbReference>
<dbReference type="AlphaFoldDB" id="A0A1H7VV34"/>
<evidence type="ECO:0000256" key="1">
    <source>
        <dbReference type="ARBA" id="ARBA00022630"/>
    </source>
</evidence>
<evidence type="ECO:0000259" key="4">
    <source>
        <dbReference type="Pfam" id="PF00881"/>
    </source>
</evidence>
<evidence type="ECO:0000313" key="5">
    <source>
        <dbReference type="EMBL" id="SEM12628.1"/>
    </source>
</evidence>
<accession>A0A1H7VV34</accession>
<dbReference type="Pfam" id="PF00881">
    <property type="entry name" value="Nitroreductase"/>
    <property type="match status" value="1"/>
</dbReference>
<dbReference type="InterPro" id="IPR029479">
    <property type="entry name" value="Nitroreductase"/>
</dbReference>
<organism evidence="5 6">
    <name type="scientific">Roseovarius azorensis</name>
    <dbReference type="NCBI Taxonomy" id="1287727"/>
    <lineage>
        <taxon>Bacteria</taxon>
        <taxon>Pseudomonadati</taxon>
        <taxon>Pseudomonadota</taxon>
        <taxon>Alphaproteobacteria</taxon>
        <taxon>Rhodobacterales</taxon>
        <taxon>Roseobacteraceae</taxon>
        <taxon>Roseovarius</taxon>
    </lineage>
</organism>
<keyword evidence="3" id="KW-0560">Oxidoreductase</keyword>
<dbReference type="STRING" id="1287727.SAMN05443999_11354"/>
<dbReference type="RefSeq" id="WP_093038897.1">
    <property type="nucleotide sequence ID" value="NZ_FOAG01000013.1"/>
</dbReference>